<gene>
    <name evidence="3" type="ORF">EVOR1521_LOCUS11492</name>
</gene>
<evidence type="ECO:0000313" key="3">
    <source>
        <dbReference type="EMBL" id="CAJ1384678.1"/>
    </source>
</evidence>
<protein>
    <recommendedName>
        <fullName evidence="5">Transmembrane protein</fullName>
    </recommendedName>
</protein>
<accession>A0AA36MZV6</accession>
<feature type="compositionally biased region" description="Basic and acidic residues" evidence="1">
    <location>
        <begin position="365"/>
        <end position="375"/>
    </location>
</feature>
<keyword evidence="2" id="KW-0472">Membrane</keyword>
<dbReference type="Proteomes" id="UP001178507">
    <property type="component" value="Unassembled WGS sequence"/>
</dbReference>
<feature type="region of interest" description="Disordered" evidence="1">
    <location>
        <begin position="360"/>
        <end position="381"/>
    </location>
</feature>
<sequence length="381" mass="41764">MQTDADDISDIAEDEDTHVIRTANVPESLRGKTVDFETEPEKPKPKPTCGSRLRRCMKSIEMCLDKIPFPQIRPCKCLRRPGLMNRMCEANRCCFFCGSRGCVLFGTLRKPILMLSLCLTMVSMLLRAMPAAALSSDTGNLNAWPWAYGRYVCIQKDMCEGLEANVFIGLEALLVDSTNFNIYKVIQWGADNCVENLSSLGAGSYCRICDYASKACAAMAFTSIATGLVNVWTDIQRMRAQNDHNCIKSLAIISNIFGALQLCLAVSIFHTFCVAEFPLEDAGQTFRIDLTMGKGGALIASASGVNFFNIVIHWLVPVPEARWKAGGDIDDDPAPHLWLTAATMNMSKVMPFDGAVPGGTLIGVEPERPKSRDSSEPEPAP</sequence>
<dbReference type="AlphaFoldDB" id="A0AA36MZV6"/>
<evidence type="ECO:0000256" key="2">
    <source>
        <dbReference type="SAM" id="Phobius"/>
    </source>
</evidence>
<feature type="transmembrane region" description="Helical" evidence="2">
    <location>
        <begin position="252"/>
        <end position="277"/>
    </location>
</feature>
<keyword evidence="4" id="KW-1185">Reference proteome</keyword>
<feature type="transmembrane region" description="Helical" evidence="2">
    <location>
        <begin position="211"/>
        <end position="232"/>
    </location>
</feature>
<feature type="transmembrane region" description="Helical" evidence="2">
    <location>
        <begin position="297"/>
        <end position="316"/>
    </location>
</feature>
<proteinExistence type="predicted"/>
<evidence type="ECO:0000256" key="1">
    <source>
        <dbReference type="SAM" id="MobiDB-lite"/>
    </source>
</evidence>
<reference evidence="3" key="1">
    <citation type="submission" date="2023-08" db="EMBL/GenBank/DDBJ databases">
        <authorList>
            <person name="Chen Y."/>
            <person name="Shah S."/>
            <person name="Dougan E. K."/>
            <person name="Thang M."/>
            <person name="Chan C."/>
        </authorList>
    </citation>
    <scope>NUCLEOTIDE SEQUENCE</scope>
</reference>
<keyword evidence="2" id="KW-0812">Transmembrane</keyword>
<evidence type="ECO:0000313" key="4">
    <source>
        <dbReference type="Proteomes" id="UP001178507"/>
    </source>
</evidence>
<evidence type="ECO:0008006" key="5">
    <source>
        <dbReference type="Google" id="ProtNLM"/>
    </source>
</evidence>
<keyword evidence="2" id="KW-1133">Transmembrane helix</keyword>
<comment type="caution">
    <text evidence="3">The sequence shown here is derived from an EMBL/GenBank/DDBJ whole genome shotgun (WGS) entry which is preliminary data.</text>
</comment>
<dbReference type="EMBL" id="CAUJNA010001136">
    <property type="protein sequence ID" value="CAJ1384678.1"/>
    <property type="molecule type" value="Genomic_DNA"/>
</dbReference>
<feature type="compositionally biased region" description="Basic and acidic residues" evidence="1">
    <location>
        <begin position="30"/>
        <end position="44"/>
    </location>
</feature>
<name>A0AA36MZV6_9DINO</name>
<feature type="region of interest" description="Disordered" evidence="1">
    <location>
        <begin position="30"/>
        <end position="49"/>
    </location>
</feature>
<organism evidence="3 4">
    <name type="scientific">Effrenium voratum</name>
    <dbReference type="NCBI Taxonomy" id="2562239"/>
    <lineage>
        <taxon>Eukaryota</taxon>
        <taxon>Sar</taxon>
        <taxon>Alveolata</taxon>
        <taxon>Dinophyceae</taxon>
        <taxon>Suessiales</taxon>
        <taxon>Symbiodiniaceae</taxon>
        <taxon>Effrenium</taxon>
    </lineage>
</organism>